<evidence type="ECO:0000256" key="7">
    <source>
        <dbReference type="PIRSR" id="PIRSR601019-1"/>
    </source>
</evidence>
<comment type="function">
    <text evidence="9">Guanine nucleotide-binding proteins (G proteins) are involved as modulators or transducers in various transmembrane signaling systems.</text>
</comment>
<evidence type="ECO:0000256" key="6">
    <source>
        <dbReference type="ARBA" id="ARBA00023224"/>
    </source>
</evidence>
<dbReference type="OrthoDB" id="5817230at2759"/>
<dbReference type="EnsemblMetazoa" id="SCAU014012-RA">
    <property type="protein sequence ID" value="SCAU014012-PA"/>
    <property type="gene ID" value="SCAU014012"/>
</dbReference>
<dbReference type="STRING" id="35570.A0A1I8Q557"/>
<feature type="binding site" evidence="7">
    <location>
        <begin position="47"/>
        <end position="52"/>
    </location>
    <ligand>
        <name>GTP</name>
        <dbReference type="ChEBI" id="CHEBI:37565"/>
    </ligand>
</feature>
<dbReference type="InterPro" id="IPR000654">
    <property type="entry name" value="Gprotein_alpha_Q"/>
</dbReference>
<feature type="binding site" evidence="8">
    <location>
        <position position="51"/>
    </location>
    <ligand>
        <name>Mg(2+)</name>
        <dbReference type="ChEBI" id="CHEBI:18420"/>
    </ligand>
</feature>
<protein>
    <recommendedName>
        <fullName evidence="9">Guanine nucleotide-binding protein subunit alpha</fullName>
    </recommendedName>
</protein>
<dbReference type="PRINTS" id="PR00318">
    <property type="entry name" value="GPROTEINA"/>
</dbReference>
<dbReference type="FunFam" id="3.40.50.300:FF:000692">
    <property type="entry name" value="Guanine nucleotide-binding protein subunit alpha"/>
    <property type="match status" value="2"/>
</dbReference>
<feature type="binding site" evidence="8">
    <location>
        <position position="184"/>
    </location>
    <ligand>
        <name>Mg(2+)</name>
        <dbReference type="ChEBI" id="CHEBI:18420"/>
    </ligand>
</feature>
<dbReference type="InterPro" id="IPR027417">
    <property type="entry name" value="P-loop_NTPase"/>
</dbReference>
<comment type="subunit">
    <text evidence="9">G proteins are composed of 3 units; alpha, beta and gamma. The alpha chain contains the guanine nucleotide binding site.</text>
</comment>
<evidence type="ECO:0000256" key="8">
    <source>
        <dbReference type="PIRSR" id="PIRSR601019-2"/>
    </source>
</evidence>
<keyword evidence="6 9" id="KW-0807">Transducer</keyword>
<comment type="similarity">
    <text evidence="1 9">Belongs to the G-alpha family. G(q) subfamily.</text>
</comment>
<feature type="binding site" evidence="7">
    <location>
        <position position="328"/>
    </location>
    <ligand>
        <name>GTP</name>
        <dbReference type="ChEBI" id="CHEBI:37565"/>
    </ligand>
</feature>
<accession>A0A1I8Q557</accession>
<keyword evidence="2 8" id="KW-0479">Metal-binding</keyword>
<dbReference type="VEuPathDB" id="VectorBase:SCAU014012"/>
<feature type="binding site" evidence="7">
    <location>
        <begin position="272"/>
        <end position="275"/>
    </location>
    <ligand>
        <name>GTP</name>
        <dbReference type="ChEBI" id="CHEBI:37565"/>
    </ligand>
</feature>
<dbReference type="GO" id="GO:0046872">
    <property type="term" value="F:metal ion binding"/>
    <property type="evidence" value="ECO:0007669"/>
    <property type="project" value="UniProtKB-UniRule"/>
</dbReference>
<evidence type="ECO:0000256" key="9">
    <source>
        <dbReference type="RuleBase" id="RU369122"/>
    </source>
</evidence>
<dbReference type="GO" id="GO:0031683">
    <property type="term" value="F:G-protein beta/gamma-subunit complex binding"/>
    <property type="evidence" value="ECO:0007669"/>
    <property type="project" value="UniProtKB-UniRule"/>
</dbReference>
<dbReference type="GO" id="GO:0003925">
    <property type="term" value="F:G protein activity"/>
    <property type="evidence" value="ECO:0007669"/>
    <property type="project" value="UniProtKB-ARBA"/>
</dbReference>
<dbReference type="GO" id="GO:0030234">
    <property type="term" value="F:enzyme regulator activity"/>
    <property type="evidence" value="ECO:0007669"/>
    <property type="project" value="UniProtKB-ARBA"/>
</dbReference>
<dbReference type="PANTHER" id="PTHR10218:SF360">
    <property type="entry name" value="GUANINE NUCLEOTIDE-BINDING PROTEIN SUBUNIT ALPHA HOMOLOG"/>
    <property type="match status" value="1"/>
</dbReference>
<dbReference type="GO" id="GO:0007188">
    <property type="term" value="P:adenylate cyclase-modulating G protein-coupled receptor signaling pathway"/>
    <property type="evidence" value="ECO:0007669"/>
    <property type="project" value="TreeGrafter"/>
</dbReference>
<dbReference type="GO" id="GO:0000902">
    <property type="term" value="P:cell morphogenesis"/>
    <property type="evidence" value="ECO:0007669"/>
    <property type="project" value="UniProtKB-ARBA"/>
</dbReference>
<name>A0A1I8Q557_STOCA</name>
<reference evidence="10" key="1">
    <citation type="submission" date="2020-05" db="UniProtKB">
        <authorList>
            <consortium name="EnsemblMetazoa"/>
        </authorList>
    </citation>
    <scope>IDENTIFICATION</scope>
    <source>
        <strain evidence="10">USDA</strain>
    </source>
</reference>
<dbReference type="SUPFAM" id="SSF47895">
    <property type="entry name" value="Transducin (alpha subunit), insertion domain"/>
    <property type="match status" value="1"/>
</dbReference>
<evidence type="ECO:0000256" key="4">
    <source>
        <dbReference type="ARBA" id="ARBA00022842"/>
    </source>
</evidence>
<dbReference type="InterPro" id="IPR001019">
    <property type="entry name" value="Gprotein_alpha_su"/>
</dbReference>
<dbReference type="GO" id="GO:0005834">
    <property type="term" value="C:heterotrimeric G-protein complex"/>
    <property type="evidence" value="ECO:0007669"/>
    <property type="project" value="UniProtKB-UniRule"/>
</dbReference>
<dbReference type="Gene3D" id="1.10.400.10">
    <property type="entry name" value="GI Alpha 1, domain 2-like"/>
    <property type="match status" value="1"/>
</dbReference>
<dbReference type="GO" id="GO:0001664">
    <property type="term" value="F:G protein-coupled receptor binding"/>
    <property type="evidence" value="ECO:0007669"/>
    <property type="project" value="UniProtKB-UniRule"/>
</dbReference>
<feature type="binding site" evidence="7">
    <location>
        <begin position="203"/>
        <end position="207"/>
    </location>
    <ligand>
        <name>GTP</name>
        <dbReference type="ChEBI" id="CHEBI:37565"/>
    </ligand>
</feature>
<evidence type="ECO:0000256" key="3">
    <source>
        <dbReference type="ARBA" id="ARBA00022741"/>
    </source>
</evidence>
<dbReference type="Gene3D" id="3.40.50.300">
    <property type="entry name" value="P-loop containing nucleotide triphosphate hydrolases"/>
    <property type="match status" value="1"/>
</dbReference>
<dbReference type="CDD" id="cd00066">
    <property type="entry name" value="G-alpha"/>
    <property type="match status" value="1"/>
</dbReference>
<evidence type="ECO:0000313" key="10">
    <source>
        <dbReference type="EnsemblMetazoa" id="SCAU014012-PA"/>
    </source>
</evidence>
<evidence type="ECO:0000313" key="11">
    <source>
        <dbReference type="Proteomes" id="UP000095300"/>
    </source>
</evidence>
<evidence type="ECO:0000256" key="1">
    <source>
        <dbReference type="ARBA" id="ARBA00007976"/>
    </source>
</evidence>
<dbReference type="PROSITE" id="PS51882">
    <property type="entry name" value="G_ALPHA"/>
    <property type="match status" value="1"/>
</dbReference>
<dbReference type="FunFam" id="1.10.400.10:FF:000002">
    <property type="entry name" value="guanine nucleotide-binding protein G(Q) subunit alpha"/>
    <property type="match status" value="1"/>
</dbReference>
<dbReference type="Proteomes" id="UP000095300">
    <property type="component" value="Unassembled WGS sequence"/>
</dbReference>
<dbReference type="PANTHER" id="PTHR10218">
    <property type="entry name" value="GTP-BINDING PROTEIN ALPHA SUBUNIT"/>
    <property type="match status" value="1"/>
</dbReference>
<evidence type="ECO:0000256" key="2">
    <source>
        <dbReference type="ARBA" id="ARBA00022723"/>
    </source>
</evidence>
<dbReference type="GO" id="GO:0050793">
    <property type="term" value="P:regulation of developmental process"/>
    <property type="evidence" value="ECO:0007669"/>
    <property type="project" value="UniProtKB-ARBA"/>
</dbReference>
<dbReference type="GO" id="GO:0005525">
    <property type="term" value="F:GTP binding"/>
    <property type="evidence" value="ECO:0007669"/>
    <property type="project" value="UniProtKB-UniRule"/>
</dbReference>
<dbReference type="PRINTS" id="PR00442">
    <property type="entry name" value="GPROTEINAQ"/>
</dbReference>
<keyword evidence="3 7" id="KW-0547">Nucleotide-binding</keyword>
<feature type="binding site" evidence="7">
    <location>
        <begin position="153"/>
        <end position="154"/>
    </location>
    <ligand>
        <name>GTP</name>
        <dbReference type="ChEBI" id="CHEBI:37565"/>
    </ligand>
</feature>
<dbReference type="AlphaFoldDB" id="A0A1I8Q557"/>
<organism evidence="10 11">
    <name type="scientific">Stomoxys calcitrans</name>
    <name type="common">Stable fly</name>
    <name type="synonym">Conops calcitrans</name>
    <dbReference type="NCBI Taxonomy" id="35570"/>
    <lineage>
        <taxon>Eukaryota</taxon>
        <taxon>Metazoa</taxon>
        <taxon>Ecdysozoa</taxon>
        <taxon>Arthropoda</taxon>
        <taxon>Hexapoda</taxon>
        <taxon>Insecta</taxon>
        <taxon>Pterygota</taxon>
        <taxon>Neoptera</taxon>
        <taxon>Endopterygota</taxon>
        <taxon>Diptera</taxon>
        <taxon>Brachycera</taxon>
        <taxon>Muscomorpha</taxon>
        <taxon>Muscoidea</taxon>
        <taxon>Muscidae</taxon>
        <taxon>Stomoxys</taxon>
    </lineage>
</organism>
<keyword evidence="5 7" id="KW-0342">GTP-binding</keyword>
<dbReference type="InterPro" id="IPR011025">
    <property type="entry name" value="GproteinA_insert"/>
</dbReference>
<gene>
    <name evidence="10" type="primary">106087929</name>
</gene>
<keyword evidence="11" id="KW-1185">Reference proteome</keyword>
<sequence>MDCCLDCFLPEVERQKRIISKQIDEEIEKKKRQEKNQIKLLLLGTGESGKSTFIRQMRIIYDKGFTDEDSKGFIPTIMQNILESMKTMIGAMSYFNIDYELHSNIRNSQVIKNADNEKFASLIDMYLTAIKELWSDAGIQECFLRRSEYQLMDSIKYYLENIDRIALRGYIPTQDDILHARAATSGLVEYKFKIQNVDFLMVDVGGQRSERKRWLNCFDKVQAIIFLTAISEYDQVLMESDQLNRLVESRNVFHKILTYEWFIKTSIVLFFNKIDLLEEKIMYSDLDKYFPEFQGPKHDYEAAKQFIAGMFDDAMSNRKNKYPHFTCATDTNNIKFVFDAVRDSILNDKLDKFGLF</sequence>
<evidence type="ECO:0000256" key="5">
    <source>
        <dbReference type="ARBA" id="ARBA00023134"/>
    </source>
</evidence>
<proteinExistence type="inferred from homology"/>
<dbReference type="Pfam" id="PF00503">
    <property type="entry name" value="G-alpha"/>
    <property type="match status" value="1"/>
</dbReference>
<feature type="binding site" evidence="7">
    <location>
        <begin position="178"/>
        <end position="184"/>
    </location>
    <ligand>
        <name>GTP</name>
        <dbReference type="ChEBI" id="CHEBI:37565"/>
    </ligand>
</feature>
<dbReference type="SMART" id="SM00275">
    <property type="entry name" value="G_alpha"/>
    <property type="match status" value="1"/>
</dbReference>
<dbReference type="SUPFAM" id="SSF52540">
    <property type="entry name" value="P-loop containing nucleoside triphosphate hydrolases"/>
    <property type="match status" value="1"/>
</dbReference>
<dbReference type="KEGG" id="scac:106087929"/>
<dbReference type="GO" id="GO:0005737">
    <property type="term" value="C:cytoplasm"/>
    <property type="evidence" value="ECO:0007669"/>
    <property type="project" value="TreeGrafter"/>
</dbReference>
<keyword evidence="4 8" id="KW-0460">Magnesium</keyword>